<gene>
    <name evidence="7" type="ORF">HHK36_005622</name>
</gene>
<dbReference type="Pfam" id="PF23598">
    <property type="entry name" value="LRR_14"/>
    <property type="match status" value="1"/>
</dbReference>
<dbReference type="InterPro" id="IPR058922">
    <property type="entry name" value="WHD_DRP"/>
</dbReference>
<protein>
    <recommendedName>
        <fullName evidence="6">AAA+ ATPase domain-containing protein</fullName>
    </recommendedName>
</protein>
<dbReference type="PANTHER" id="PTHR33463:SF202">
    <property type="entry name" value="NB-ARC DOMAIN-CONTAINING PROTEIN"/>
    <property type="match status" value="1"/>
</dbReference>
<dbReference type="InterPro" id="IPR002182">
    <property type="entry name" value="NB-ARC"/>
</dbReference>
<keyword evidence="8" id="KW-1185">Reference proteome</keyword>
<evidence type="ECO:0000256" key="5">
    <source>
        <dbReference type="SAM" id="Coils"/>
    </source>
</evidence>
<dbReference type="SUPFAM" id="SSF52540">
    <property type="entry name" value="P-loop containing nucleoside triphosphate hydrolases"/>
    <property type="match status" value="1"/>
</dbReference>
<keyword evidence="3" id="KW-0611">Plant defense</keyword>
<evidence type="ECO:0000313" key="7">
    <source>
        <dbReference type="EMBL" id="KAF8409544.1"/>
    </source>
</evidence>
<accession>A0A834ZKY0</accession>
<dbReference type="Proteomes" id="UP000655225">
    <property type="component" value="Unassembled WGS sequence"/>
</dbReference>
<evidence type="ECO:0000256" key="4">
    <source>
        <dbReference type="ARBA" id="ARBA00022840"/>
    </source>
</evidence>
<dbReference type="OMA" id="KWIEDVC"/>
<dbReference type="InterPro" id="IPR057135">
    <property type="entry name" value="At4g27190-like_LRR"/>
</dbReference>
<dbReference type="Gene3D" id="3.80.10.10">
    <property type="entry name" value="Ribonuclease Inhibitor"/>
    <property type="match status" value="1"/>
</dbReference>
<dbReference type="GO" id="GO:0006952">
    <property type="term" value="P:defense response"/>
    <property type="evidence" value="ECO:0007669"/>
    <property type="project" value="UniProtKB-KW"/>
</dbReference>
<organism evidence="7 8">
    <name type="scientific">Tetracentron sinense</name>
    <name type="common">Spur-leaf</name>
    <dbReference type="NCBI Taxonomy" id="13715"/>
    <lineage>
        <taxon>Eukaryota</taxon>
        <taxon>Viridiplantae</taxon>
        <taxon>Streptophyta</taxon>
        <taxon>Embryophyta</taxon>
        <taxon>Tracheophyta</taxon>
        <taxon>Spermatophyta</taxon>
        <taxon>Magnoliopsida</taxon>
        <taxon>Trochodendrales</taxon>
        <taxon>Trochodendraceae</taxon>
        <taxon>Tetracentron</taxon>
    </lineage>
</organism>
<comment type="similarity">
    <text evidence="1">Belongs to the disease resistance NB-LRR family.</text>
</comment>
<dbReference type="FunFam" id="1.10.10.10:FF:000322">
    <property type="entry name" value="Probable disease resistance protein At1g63360"/>
    <property type="match status" value="1"/>
</dbReference>
<dbReference type="FunFam" id="3.40.50.300:FF:001091">
    <property type="entry name" value="Probable disease resistance protein At1g61300"/>
    <property type="match status" value="1"/>
</dbReference>
<dbReference type="SUPFAM" id="SSF52058">
    <property type="entry name" value="L domain-like"/>
    <property type="match status" value="1"/>
</dbReference>
<dbReference type="GO" id="GO:0005524">
    <property type="term" value="F:ATP binding"/>
    <property type="evidence" value="ECO:0007669"/>
    <property type="project" value="UniProtKB-KW"/>
</dbReference>
<dbReference type="Pfam" id="PF23559">
    <property type="entry name" value="WHD_DRP"/>
    <property type="match status" value="1"/>
</dbReference>
<evidence type="ECO:0000259" key="6">
    <source>
        <dbReference type="SMART" id="SM00382"/>
    </source>
</evidence>
<feature type="coiled-coil region" evidence="5">
    <location>
        <begin position="37"/>
        <end position="64"/>
    </location>
</feature>
<evidence type="ECO:0000313" key="8">
    <source>
        <dbReference type="Proteomes" id="UP000655225"/>
    </source>
</evidence>
<evidence type="ECO:0000256" key="3">
    <source>
        <dbReference type="ARBA" id="ARBA00022821"/>
    </source>
</evidence>
<reference evidence="7 8" key="1">
    <citation type="submission" date="2020-04" db="EMBL/GenBank/DDBJ databases">
        <title>Plant Genome Project.</title>
        <authorList>
            <person name="Zhang R.-G."/>
        </authorList>
    </citation>
    <scope>NUCLEOTIDE SEQUENCE [LARGE SCALE GENOMIC DNA]</scope>
    <source>
        <strain evidence="7">YNK0</strain>
        <tissue evidence="7">Leaf</tissue>
    </source>
</reference>
<dbReference type="PRINTS" id="PR00364">
    <property type="entry name" value="DISEASERSIST"/>
</dbReference>
<dbReference type="InterPro" id="IPR050905">
    <property type="entry name" value="Plant_NBS-LRR"/>
</dbReference>
<comment type="caution">
    <text evidence="7">The sequence shown here is derived from an EMBL/GenBank/DDBJ whole genome shotgun (WGS) entry which is preliminary data.</text>
</comment>
<keyword evidence="4" id="KW-0547">Nucleotide-binding</keyword>
<dbReference type="InterPro" id="IPR036388">
    <property type="entry name" value="WH-like_DNA-bd_sf"/>
</dbReference>
<keyword evidence="2" id="KW-0677">Repeat</keyword>
<dbReference type="SMART" id="SM00382">
    <property type="entry name" value="AAA"/>
    <property type="match status" value="1"/>
</dbReference>
<dbReference type="Gene3D" id="3.40.50.300">
    <property type="entry name" value="P-loop containing nucleotide triphosphate hydrolases"/>
    <property type="match status" value="1"/>
</dbReference>
<dbReference type="InterPro" id="IPR055414">
    <property type="entry name" value="LRR_R13L4/SHOC2-like"/>
</dbReference>
<feature type="domain" description="AAA+ ATPase" evidence="6">
    <location>
        <begin position="176"/>
        <end position="311"/>
    </location>
</feature>
<proteinExistence type="inferred from homology"/>
<dbReference type="AlphaFoldDB" id="A0A834ZKY0"/>
<dbReference type="Gene3D" id="1.10.10.10">
    <property type="entry name" value="Winged helix-like DNA-binding domain superfamily/Winged helix DNA-binding domain"/>
    <property type="match status" value="1"/>
</dbReference>
<evidence type="ECO:0000256" key="1">
    <source>
        <dbReference type="ARBA" id="ARBA00008894"/>
    </source>
</evidence>
<dbReference type="Pfam" id="PF00931">
    <property type="entry name" value="NB-ARC"/>
    <property type="match status" value="1"/>
</dbReference>
<sequence length="978" mass="110847">MDVLGSFLGTIVVEAGRILCGSVYHKIGSFVKFQSNCNALKREMESLIDLKNSLKDELTSDERNGKVAATQVQEWLRKVEEIELGVNLIQAGIIPNNENLCRCCLNCSLRCRLSREVEEKLKEVKRLLSASHFPGGLVAVNSRVKVVEHIPGPSIEGQPTASWNLGRVFDLLEDDGVRIIGIWGMGGVGKTTLVKNLNNKLEPTSLFSLVLWVIVSKDMDLKRVQAQIGRRLNLPIEDDVQRMAIRLFERLKMEKKFLLILDDIWETINLDEVGIPRPEVHMGSKIILTSRSQDVCMGMITDKLLKVEVLSHEESWALFCGKAGEVADLENIKPLAEAITRECLGLPLAIITVGRAMRGKTMIELWKDALRALRRSIPDIKGIEKEVFRPLKWSYDLLEGQNIKPCFLYCSLFPEDFNIEVEELIQCWVAEGLLDEHQNLDESFNRGMALIESLIASCLLDQGAFPGTVKMHDVVRDVAIWIASSEQGSESLVRSGMGLNQIPKGVKWKSLKRISFMENKITRLPDSVMECSEVSTLLLQRNFPLERVPEGFLQGFQALRVLNLSRTPIRSLPLSHVRLDELRALLLSGCNYLNEFPPLGGLRRLQVLDLSGTPIRELPHGIEELSNLRLLNLSDTDNLETIRPTTISRLSSLEILDMRFSAYKLGVQGKEKEGQATLEELEFLQHLLAIYVRLDNFPNLPLGYSSLLQRLVRFHIAISRTEYQPARHRPEYHLPGKGDERKIIVGSMNVSEGRLEGLLMSNASNLVLFDCRGMSDICENLARNTYVGFTALKSLKIDSCGSFVPMRGNAHARLDVLPNLEELTLYRLEFLKSISGLIGHLGLKFSRLRFMEVSDCPRLKYLIPGNLSQNLESLEEIKLFDCDSLSSLFHDSIVLDNAIPNLRILKLENLRSFCRWQMSWPCLEQIKVRKCPLLRKLPLSTQSANMLREIRGELKWWNLLEWDDDQTKSSLQQHFQAI</sequence>
<dbReference type="PANTHER" id="PTHR33463">
    <property type="entry name" value="NB-ARC DOMAIN-CONTAINING PROTEIN-RELATED"/>
    <property type="match status" value="1"/>
</dbReference>
<dbReference type="Gene3D" id="1.10.8.430">
    <property type="entry name" value="Helical domain of apoptotic protease-activating factors"/>
    <property type="match status" value="1"/>
</dbReference>
<dbReference type="GO" id="GO:0043531">
    <property type="term" value="F:ADP binding"/>
    <property type="evidence" value="ECO:0007669"/>
    <property type="project" value="InterPro"/>
</dbReference>
<dbReference type="OrthoDB" id="736010at2759"/>
<dbReference type="InterPro" id="IPR027417">
    <property type="entry name" value="P-loop_NTPase"/>
</dbReference>
<evidence type="ECO:0000256" key="2">
    <source>
        <dbReference type="ARBA" id="ARBA00022737"/>
    </source>
</evidence>
<keyword evidence="4" id="KW-0067">ATP-binding</keyword>
<keyword evidence="5" id="KW-0175">Coiled coil</keyword>
<dbReference type="InterPro" id="IPR003593">
    <property type="entry name" value="AAA+_ATPase"/>
</dbReference>
<dbReference type="InterPro" id="IPR042197">
    <property type="entry name" value="Apaf_helical"/>
</dbReference>
<name>A0A834ZKY0_TETSI</name>
<dbReference type="Pfam" id="PF23247">
    <property type="entry name" value="LRR_RPS2"/>
    <property type="match status" value="1"/>
</dbReference>
<dbReference type="EMBL" id="JABCRI010000003">
    <property type="protein sequence ID" value="KAF8409544.1"/>
    <property type="molecule type" value="Genomic_DNA"/>
</dbReference>
<dbReference type="InterPro" id="IPR032675">
    <property type="entry name" value="LRR_dom_sf"/>
</dbReference>